<protein>
    <recommendedName>
        <fullName evidence="2">diguanylate cyclase</fullName>
        <ecNumber evidence="2">2.7.7.65</ecNumber>
    </recommendedName>
</protein>
<dbReference type="CDD" id="cd01949">
    <property type="entry name" value="GGDEF"/>
    <property type="match status" value="1"/>
</dbReference>
<dbReference type="InterPro" id="IPR000160">
    <property type="entry name" value="GGDEF_dom"/>
</dbReference>
<gene>
    <name evidence="8" type="ORF">F6R98_09635</name>
</gene>
<dbReference type="InParanoid" id="A0A5Q0BG63"/>
<dbReference type="Proteomes" id="UP000325755">
    <property type="component" value="Chromosome"/>
</dbReference>
<sequence>MPLRTRLIVNMLFISLITAVSVGGIAYLKLKRDFLSVTLELAFQDFQQDVVAYLNRYGSWEKGQHVEPFPAFARRVHFLQGFPEAGSADNAIRGSSGTPLADGDGSQPENTITSDRTPPFMFLLIDLQGRVLHGAGHYLNGDLVDERLRLTGRPISANGRVEVLAIPPVGTPQLNIRDEVYLKIMREALIGGMAVAGGLAIVLGVLTGNRLSATVRELTAAIRSMSPGDALRQRVEVRSKDEMGVLAAAFNRMSIELAQTHEALQLTSDQLRFQSEQLKELSIRDPLTYLYNRRHFDEQAAFLFLQSLQNDAPFCVMVGDLDHFKSINDNFSHAIGDEVLRRVATLLQQNLRQNDIAARYGGEEFVIAFAGCSLQHAANRCEALRSCIEKHTWRDLHPGLLVTMSMGLSDDTAVDSIEKMLAAADKRLYEAKNGGRNRVAYAARHSEARSGNMNTNSRPPG</sequence>
<dbReference type="AlphaFoldDB" id="A0A5Q0BG63"/>
<dbReference type="EMBL" id="CP044205">
    <property type="protein sequence ID" value="QFY42845.1"/>
    <property type="molecule type" value="Genomic_DNA"/>
</dbReference>
<dbReference type="FunFam" id="3.30.70.270:FF:000001">
    <property type="entry name" value="Diguanylate cyclase domain protein"/>
    <property type="match status" value="1"/>
</dbReference>
<evidence type="ECO:0000256" key="2">
    <source>
        <dbReference type="ARBA" id="ARBA00012528"/>
    </source>
</evidence>
<evidence type="ECO:0000256" key="3">
    <source>
        <dbReference type="ARBA" id="ARBA00034247"/>
    </source>
</evidence>
<dbReference type="GO" id="GO:1902201">
    <property type="term" value="P:negative regulation of bacterial-type flagellum-dependent cell motility"/>
    <property type="evidence" value="ECO:0007669"/>
    <property type="project" value="TreeGrafter"/>
</dbReference>
<dbReference type="PROSITE" id="PS50887">
    <property type="entry name" value="GGDEF"/>
    <property type="match status" value="1"/>
</dbReference>
<feature type="domain" description="HAMP" evidence="6">
    <location>
        <begin position="209"/>
        <end position="262"/>
    </location>
</feature>
<name>A0A5Q0BG63_9GAMM</name>
<proteinExistence type="predicted"/>
<evidence type="ECO:0000256" key="4">
    <source>
        <dbReference type="SAM" id="MobiDB-lite"/>
    </source>
</evidence>
<dbReference type="Gene3D" id="6.10.340.10">
    <property type="match status" value="1"/>
</dbReference>
<comment type="cofactor">
    <cofactor evidence="1">
        <name>Mg(2+)</name>
        <dbReference type="ChEBI" id="CHEBI:18420"/>
    </cofactor>
</comment>
<evidence type="ECO:0000256" key="1">
    <source>
        <dbReference type="ARBA" id="ARBA00001946"/>
    </source>
</evidence>
<dbReference type="PANTHER" id="PTHR45138">
    <property type="entry name" value="REGULATORY COMPONENTS OF SENSORY TRANSDUCTION SYSTEM"/>
    <property type="match status" value="1"/>
</dbReference>
<dbReference type="InterPro" id="IPR029787">
    <property type="entry name" value="Nucleotide_cyclase"/>
</dbReference>
<dbReference type="GO" id="GO:0052621">
    <property type="term" value="F:diguanylate cyclase activity"/>
    <property type="evidence" value="ECO:0007669"/>
    <property type="project" value="UniProtKB-EC"/>
</dbReference>
<dbReference type="GO" id="GO:0005886">
    <property type="term" value="C:plasma membrane"/>
    <property type="evidence" value="ECO:0007669"/>
    <property type="project" value="TreeGrafter"/>
</dbReference>
<dbReference type="GO" id="GO:0007165">
    <property type="term" value="P:signal transduction"/>
    <property type="evidence" value="ECO:0007669"/>
    <property type="project" value="InterPro"/>
</dbReference>
<keyword evidence="9" id="KW-1185">Reference proteome</keyword>
<dbReference type="SUPFAM" id="SSF55073">
    <property type="entry name" value="Nucleotide cyclase"/>
    <property type="match status" value="1"/>
</dbReference>
<evidence type="ECO:0000259" key="7">
    <source>
        <dbReference type="PROSITE" id="PS50887"/>
    </source>
</evidence>
<dbReference type="OrthoDB" id="8572793at2"/>
<dbReference type="Pfam" id="PF00672">
    <property type="entry name" value="HAMP"/>
    <property type="match status" value="1"/>
</dbReference>
<dbReference type="PROSITE" id="PS50885">
    <property type="entry name" value="HAMP"/>
    <property type="match status" value="1"/>
</dbReference>
<feature type="region of interest" description="Disordered" evidence="4">
    <location>
        <begin position="87"/>
        <end position="115"/>
    </location>
</feature>
<evidence type="ECO:0000259" key="6">
    <source>
        <dbReference type="PROSITE" id="PS50885"/>
    </source>
</evidence>
<dbReference type="GO" id="GO:0043709">
    <property type="term" value="P:cell adhesion involved in single-species biofilm formation"/>
    <property type="evidence" value="ECO:0007669"/>
    <property type="project" value="TreeGrafter"/>
</dbReference>
<keyword evidence="5" id="KW-0812">Transmembrane</keyword>
<dbReference type="SMART" id="SM00267">
    <property type="entry name" value="GGDEF"/>
    <property type="match status" value="1"/>
</dbReference>
<feature type="domain" description="GGDEF" evidence="7">
    <location>
        <begin position="312"/>
        <end position="444"/>
    </location>
</feature>
<comment type="catalytic activity">
    <reaction evidence="3">
        <text>2 GTP = 3',3'-c-di-GMP + 2 diphosphate</text>
        <dbReference type="Rhea" id="RHEA:24898"/>
        <dbReference type="ChEBI" id="CHEBI:33019"/>
        <dbReference type="ChEBI" id="CHEBI:37565"/>
        <dbReference type="ChEBI" id="CHEBI:58805"/>
        <dbReference type="EC" id="2.7.7.65"/>
    </reaction>
</comment>
<dbReference type="Pfam" id="PF00990">
    <property type="entry name" value="GGDEF"/>
    <property type="match status" value="1"/>
</dbReference>
<evidence type="ECO:0000313" key="9">
    <source>
        <dbReference type="Proteomes" id="UP000325755"/>
    </source>
</evidence>
<dbReference type="InterPro" id="IPR050469">
    <property type="entry name" value="Diguanylate_Cyclase"/>
</dbReference>
<evidence type="ECO:0000313" key="8">
    <source>
        <dbReference type="EMBL" id="QFY42845.1"/>
    </source>
</evidence>
<keyword evidence="5" id="KW-1133">Transmembrane helix</keyword>
<dbReference type="EC" id="2.7.7.65" evidence="2"/>
<dbReference type="PANTHER" id="PTHR45138:SF9">
    <property type="entry name" value="DIGUANYLATE CYCLASE DGCM-RELATED"/>
    <property type="match status" value="1"/>
</dbReference>
<dbReference type="SUPFAM" id="SSF158472">
    <property type="entry name" value="HAMP domain-like"/>
    <property type="match status" value="1"/>
</dbReference>
<dbReference type="Gene3D" id="3.30.70.270">
    <property type="match status" value="1"/>
</dbReference>
<feature type="transmembrane region" description="Helical" evidence="5">
    <location>
        <begin position="6"/>
        <end position="28"/>
    </location>
</feature>
<keyword evidence="5" id="KW-0472">Membrane</keyword>
<evidence type="ECO:0000256" key="5">
    <source>
        <dbReference type="SAM" id="Phobius"/>
    </source>
</evidence>
<dbReference type="RefSeq" id="WP_153248837.1">
    <property type="nucleotide sequence ID" value="NZ_CP044205.1"/>
</dbReference>
<dbReference type="NCBIfam" id="TIGR00254">
    <property type="entry name" value="GGDEF"/>
    <property type="match status" value="1"/>
</dbReference>
<dbReference type="SMART" id="SM00304">
    <property type="entry name" value="HAMP"/>
    <property type="match status" value="1"/>
</dbReference>
<reference evidence="8 9" key="1">
    <citation type="submission" date="2019-09" db="EMBL/GenBank/DDBJ databases">
        <title>Ecophysiology of the spiral-shaped methanotroph Methylospira mobilis as revealed by the complete genome sequence.</title>
        <authorList>
            <person name="Oshkin I.Y."/>
            <person name="Dedysh S.N."/>
            <person name="Miroshnikov K."/>
            <person name="Danilova O.V."/>
            <person name="Hakobyan A."/>
            <person name="Liesack W."/>
        </authorList>
    </citation>
    <scope>NUCLEOTIDE SEQUENCE [LARGE SCALE GENOMIC DNA]</scope>
    <source>
        <strain evidence="8 9">Shm1</strain>
    </source>
</reference>
<dbReference type="KEGG" id="mmob:F6R98_09635"/>
<dbReference type="InterPro" id="IPR043128">
    <property type="entry name" value="Rev_trsase/Diguanyl_cyclase"/>
</dbReference>
<dbReference type="CDD" id="cd06225">
    <property type="entry name" value="HAMP"/>
    <property type="match status" value="1"/>
</dbReference>
<accession>A0A5Q0BG63</accession>
<organism evidence="8 9">
    <name type="scientific">Candidatus Methylospira mobilis</name>
    <dbReference type="NCBI Taxonomy" id="1808979"/>
    <lineage>
        <taxon>Bacteria</taxon>
        <taxon>Pseudomonadati</taxon>
        <taxon>Pseudomonadota</taxon>
        <taxon>Gammaproteobacteria</taxon>
        <taxon>Methylococcales</taxon>
        <taxon>Methylococcaceae</taxon>
        <taxon>Candidatus Methylospira</taxon>
    </lineage>
</organism>
<dbReference type="InterPro" id="IPR003660">
    <property type="entry name" value="HAMP_dom"/>
</dbReference>